<sequence>MICRDFYIQKIRPFIDKDVVKVMSGIRRSGKSVMLELIQRELLEQGRSEDSIIMLNFESRLLPFAKNVQSAFDYLKPLLSEKKYLFFDEIQDLPGWEELVNSLMIDFDVDIYITGSNAKLLSGELATYLGGRYVEIKIYPFSFAEILDIMRETQEEVNEAEAFLHYLSYGGMPFIYQNKMEEQAALMYLEDLFDSIILKDVAQRNKIRDIGAFKNLLLYFIAEIGNTYSAASIKKYLKNENRSVSTETLYNYIEYCKDACILQMVSREDLIGKKILQFQEKIYLTDHGLRQAVYGHNQRDINQILENIVFMELLRRDYNVTIGKANTREVDFAAKKREKRIYVQVAYMLADEKTVEREFGVLEEIPDNYPKFVITMDEIERSRNGILHRNIREFLKGQEF</sequence>
<comment type="caution">
    <text evidence="3">The sequence shown here is derived from an EMBL/GenBank/DDBJ whole genome shotgun (WGS) entry which is preliminary data.</text>
</comment>
<dbReference type="PANTHER" id="PTHR33295:SF20">
    <property type="entry name" value="ATPASE"/>
    <property type="match status" value="1"/>
</dbReference>
<evidence type="ECO:0000313" key="3">
    <source>
        <dbReference type="EMBL" id="MCU7378500.1"/>
    </source>
</evidence>
<gene>
    <name evidence="3" type="ORF">OBO34_09025</name>
</gene>
<dbReference type="InterPro" id="IPR027417">
    <property type="entry name" value="P-loop_NTPase"/>
</dbReference>
<dbReference type="PANTHER" id="PTHR33295">
    <property type="entry name" value="ATPASE"/>
    <property type="match status" value="1"/>
</dbReference>
<dbReference type="EMBL" id="JAOSHN010000003">
    <property type="protein sequence ID" value="MCU7378500.1"/>
    <property type="molecule type" value="Genomic_DNA"/>
</dbReference>
<accession>A0A9J6QSN0</accession>
<name>A0A9J6QSN0_9FIRM</name>
<proteinExistence type="predicted"/>
<dbReference type="RefSeq" id="WP_253019915.1">
    <property type="nucleotide sequence ID" value="NZ_JAOSHN010000003.1"/>
</dbReference>
<evidence type="ECO:0000259" key="1">
    <source>
        <dbReference type="Pfam" id="PF13173"/>
    </source>
</evidence>
<evidence type="ECO:0000259" key="2">
    <source>
        <dbReference type="Pfam" id="PF13635"/>
    </source>
</evidence>
<dbReference type="Pfam" id="PF13635">
    <property type="entry name" value="DUF4143"/>
    <property type="match status" value="1"/>
</dbReference>
<protein>
    <submittedName>
        <fullName evidence="3">ATP-binding protein</fullName>
    </submittedName>
</protein>
<reference evidence="3" key="1">
    <citation type="submission" date="2022-09" db="EMBL/GenBank/DDBJ databases">
        <title>Culturomic study of gut microbiota in children with autism spectrum disorder.</title>
        <authorList>
            <person name="Efimov B.A."/>
            <person name="Chaplin A.V."/>
            <person name="Sokolova S.R."/>
            <person name="Pikina A.P."/>
            <person name="Korzhanova M."/>
            <person name="Belova V."/>
            <person name="Korostin D."/>
        </authorList>
    </citation>
    <scope>NUCLEOTIDE SEQUENCE</scope>
    <source>
        <strain evidence="3">ASD5510</strain>
    </source>
</reference>
<dbReference type="InterPro" id="IPR041682">
    <property type="entry name" value="AAA_14"/>
</dbReference>
<dbReference type="SUPFAM" id="SSF52540">
    <property type="entry name" value="P-loop containing nucleoside triphosphate hydrolases"/>
    <property type="match status" value="1"/>
</dbReference>
<dbReference type="Pfam" id="PF13173">
    <property type="entry name" value="AAA_14"/>
    <property type="match status" value="1"/>
</dbReference>
<dbReference type="AlphaFoldDB" id="A0A9J6QSN0"/>
<feature type="domain" description="AAA" evidence="1">
    <location>
        <begin position="20"/>
        <end position="147"/>
    </location>
</feature>
<dbReference type="GO" id="GO:0005524">
    <property type="term" value="F:ATP binding"/>
    <property type="evidence" value="ECO:0007669"/>
    <property type="project" value="UniProtKB-KW"/>
</dbReference>
<keyword evidence="3" id="KW-0067">ATP-binding</keyword>
<evidence type="ECO:0000313" key="4">
    <source>
        <dbReference type="Proteomes" id="UP001065549"/>
    </source>
</evidence>
<feature type="domain" description="DUF4143" evidence="2">
    <location>
        <begin position="199"/>
        <end position="346"/>
    </location>
</feature>
<dbReference type="Proteomes" id="UP001065549">
    <property type="component" value="Unassembled WGS sequence"/>
</dbReference>
<keyword evidence="3" id="KW-0547">Nucleotide-binding</keyword>
<organism evidence="3 4">
    <name type="scientific">Hominibacterium faecale</name>
    <dbReference type="NCBI Taxonomy" id="2839743"/>
    <lineage>
        <taxon>Bacteria</taxon>
        <taxon>Bacillati</taxon>
        <taxon>Bacillota</taxon>
        <taxon>Clostridia</taxon>
        <taxon>Peptostreptococcales</taxon>
        <taxon>Anaerovoracaceae</taxon>
        <taxon>Hominibacterium</taxon>
    </lineage>
</organism>
<keyword evidence="4" id="KW-1185">Reference proteome</keyword>
<dbReference type="InterPro" id="IPR025420">
    <property type="entry name" value="DUF4143"/>
</dbReference>